<sequence length="198" mass="21668">MTSFVDKLKLKEKAEEDLYFARRDRELIGAMHHHSDGEPIRILSGGQTGVDRAALDAALALGLAVGGWCPSGRRAEDGCIPDRYPLTESRSRDYAERTQWNVRDSDATLILCRGALGGGTKLTADLARRLGRPLCVRDLERPLDEEGVLAWLLTNRIRTLNCAGPRESGAAGIQAQAFDVLRALFAAWGERLDPSAPD</sequence>
<dbReference type="Proteomes" id="UP000019460">
    <property type="component" value="Unassembled WGS sequence"/>
</dbReference>
<name>W9VA70_9GAMM</name>
<evidence type="ECO:0008006" key="3">
    <source>
        <dbReference type="Google" id="ProtNLM"/>
    </source>
</evidence>
<accession>W9VA70</accession>
<gene>
    <name evidence="1" type="ORF">D779_0253</name>
</gene>
<dbReference type="eggNOG" id="COG0758">
    <property type="taxonomic scope" value="Bacteria"/>
</dbReference>
<dbReference type="Gene3D" id="3.40.50.450">
    <property type="match status" value="1"/>
</dbReference>
<evidence type="ECO:0000313" key="2">
    <source>
        <dbReference type="Proteomes" id="UP000019460"/>
    </source>
</evidence>
<proteinExistence type="predicted"/>
<dbReference type="AlphaFoldDB" id="W9VA70"/>
<dbReference type="RefSeq" id="WP_081763317.1">
    <property type="nucleotide sequence ID" value="NZ_AONC01000012.1"/>
</dbReference>
<evidence type="ECO:0000313" key="1">
    <source>
        <dbReference type="EMBL" id="EXJ16319.1"/>
    </source>
</evidence>
<keyword evidence="2" id="KW-1185">Reference proteome</keyword>
<dbReference type="InterPro" id="IPR024755">
    <property type="entry name" value="cpYpsA"/>
</dbReference>
<dbReference type="STRING" id="1249627.D779_0253"/>
<dbReference type="EMBL" id="AONC01000012">
    <property type="protein sequence ID" value="EXJ16319.1"/>
    <property type="molecule type" value="Genomic_DNA"/>
</dbReference>
<reference evidence="1 2" key="1">
    <citation type="submission" date="2012-11" db="EMBL/GenBank/DDBJ databases">
        <title>Genome assembly of Thiorhodococcus sp. AK35.</title>
        <authorList>
            <person name="Nupur N."/>
            <person name="Khatri I."/>
            <person name="Subramanian S."/>
            <person name="Pinnaka A."/>
        </authorList>
    </citation>
    <scope>NUCLEOTIDE SEQUENCE [LARGE SCALE GENOMIC DNA]</scope>
    <source>
        <strain evidence="1 2">AK35</strain>
    </source>
</reference>
<protein>
    <recommendedName>
        <fullName evidence="3">Molybdenum cofactor carrier</fullName>
    </recommendedName>
</protein>
<dbReference type="Pfam" id="PF12694">
    <property type="entry name" value="cpYpsA"/>
    <property type="match status" value="1"/>
</dbReference>
<organism evidence="1 2">
    <name type="scientific">Imhoffiella purpurea</name>
    <dbReference type="NCBI Taxonomy" id="1249627"/>
    <lineage>
        <taxon>Bacteria</taxon>
        <taxon>Pseudomonadati</taxon>
        <taxon>Pseudomonadota</taxon>
        <taxon>Gammaproteobacteria</taxon>
        <taxon>Chromatiales</taxon>
        <taxon>Chromatiaceae</taxon>
        <taxon>Imhoffiella</taxon>
    </lineage>
</organism>
<dbReference type="SUPFAM" id="SSF102405">
    <property type="entry name" value="MCP/YpsA-like"/>
    <property type="match status" value="1"/>
</dbReference>
<comment type="caution">
    <text evidence="1">The sequence shown here is derived from an EMBL/GenBank/DDBJ whole genome shotgun (WGS) entry which is preliminary data.</text>
</comment>
<dbReference type="PATRIC" id="fig|1249627.3.peg.850"/>
<dbReference type="OrthoDB" id="283616at2"/>